<protein>
    <submittedName>
        <fullName evidence="1">Uncharacterized protein</fullName>
    </submittedName>
</protein>
<accession>W1Q0Q2</accession>
<dbReference type="STRING" id="13333.W1Q0Q2"/>
<dbReference type="EMBL" id="KI392567">
    <property type="protein sequence ID" value="ERN13590.1"/>
    <property type="molecule type" value="Genomic_DNA"/>
</dbReference>
<sequence length="119" mass="13636">MALAPRTSFCYSHIQIRIPSSSSVKMANSHSPNYATSSKTMGSMRENRRLPILLFDVMDTIVRDPFYQDVPAFFRMPFKKLLNEKHPKAWIEFEEGLINECLRTQTRVRTCCVVSASGC</sequence>
<dbReference type="Proteomes" id="UP000017836">
    <property type="component" value="Unassembled WGS sequence"/>
</dbReference>
<organism evidence="1 2">
    <name type="scientific">Amborella trichopoda</name>
    <dbReference type="NCBI Taxonomy" id="13333"/>
    <lineage>
        <taxon>Eukaryota</taxon>
        <taxon>Viridiplantae</taxon>
        <taxon>Streptophyta</taxon>
        <taxon>Embryophyta</taxon>
        <taxon>Tracheophyta</taxon>
        <taxon>Spermatophyta</taxon>
        <taxon>Magnoliopsida</taxon>
        <taxon>Amborellales</taxon>
        <taxon>Amborellaceae</taxon>
        <taxon>Amborella</taxon>
    </lineage>
</organism>
<evidence type="ECO:0000313" key="1">
    <source>
        <dbReference type="EMBL" id="ERN13590.1"/>
    </source>
</evidence>
<dbReference type="AlphaFoldDB" id="W1Q0Q2"/>
<gene>
    <name evidence="1" type="ORF">AMTR_s00049p00040240</name>
</gene>
<reference evidence="2" key="1">
    <citation type="journal article" date="2013" name="Science">
        <title>The Amborella genome and the evolution of flowering plants.</title>
        <authorList>
            <consortium name="Amborella Genome Project"/>
        </authorList>
    </citation>
    <scope>NUCLEOTIDE SEQUENCE [LARGE SCALE GENOMIC DNA]</scope>
</reference>
<dbReference type="Gramene" id="ERN13590">
    <property type="protein sequence ID" value="ERN13590"/>
    <property type="gene ID" value="AMTR_s00049p00040240"/>
</dbReference>
<keyword evidence="2" id="KW-1185">Reference proteome</keyword>
<dbReference type="PANTHER" id="PTHR43611">
    <property type="entry name" value="ALPHA-D-GLUCOSE 1-PHOSPHATE PHOSPHATASE"/>
    <property type="match status" value="1"/>
</dbReference>
<dbReference type="PANTHER" id="PTHR43611:SF3">
    <property type="entry name" value="FLAVIN MONONUCLEOTIDE HYDROLASE 1, CHLOROPLATIC"/>
    <property type="match status" value="1"/>
</dbReference>
<name>W1Q0Q2_AMBTC</name>
<dbReference type="eggNOG" id="KOG3085">
    <property type="taxonomic scope" value="Eukaryota"/>
</dbReference>
<dbReference type="OMA" id="HIQIRIP"/>
<dbReference type="HOGENOM" id="CLU_2064638_0_0_1"/>
<evidence type="ECO:0000313" key="2">
    <source>
        <dbReference type="Proteomes" id="UP000017836"/>
    </source>
</evidence>
<proteinExistence type="predicted"/>